<feature type="compositionally biased region" description="Low complexity" evidence="1">
    <location>
        <begin position="227"/>
        <end position="250"/>
    </location>
</feature>
<feature type="compositionally biased region" description="Gly residues" evidence="1">
    <location>
        <begin position="141"/>
        <end position="155"/>
    </location>
</feature>
<feature type="region of interest" description="Disordered" evidence="1">
    <location>
        <begin position="213"/>
        <end position="264"/>
    </location>
</feature>
<gene>
    <name evidence="2" type="ORF">HXX76_006352</name>
</gene>
<feature type="compositionally biased region" description="Gly residues" evidence="1">
    <location>
        <begin position="415"/>
        <end position="427"/>
    </location>
</feature>
<accession>A0A835TDI2</accession>
<protein>
    <submittedName>
        <fullName evidence="2">Uncharacterized protein</fullName>
    </submittedName>
</protein>
<feature type="region of interest" description="Disordered" evidence="1">
    <location>
        <begin position="309"/>
        <end position="481"/>
    </location>
</feature>
<keyword evidence="3" id="KW-1185">Reference proteome</keyword>
<dbReference type="OrthoDB" id="547931at2759"/>
<reference evidence="2" key="1">
    <citation type="journal article" date="2020" name="bioRxiv">
        <title>Comparative genomics of Chlamydomonas.</title>
        <authorList>
            <person name="Craig R.J."/>
            <person name="Hasan A.R."/>
            <person name="Ness R.W."/>
            <person name="Keightley P.D."/>
        </authorList>
    </citation>
    <scope>NUCLEOTIDE SEQUENCE</scope>
    <source>
        <strain evidence="2">SAG 7.73</strain>
    </source>
</reference>
<feature type="compositionally biased region" description="Low complexity" evidence="1">
    <location>
        <begin position="435"/>
        <end position="465"/>
    </location>
</feature>
<feature type="region of interest" description="Disordered" evidence="1">
    <location>
        <begin position="63"/>
        <end position="196"/>
    </location>
</feature>
<dbReference type="AlphaFoldDB" id="A0A835TDI2"/>
<evidence type="ECO:0000256" key="1">
    <source>
        <dbReference type="SAM" id="MobiDB-lite"/>
    </source>
</evidence>
<feature type="region of interest" description="Disordered" evidence="1">
    <location>
        <begin position="503"/>
        <end position="554"/>
    </location>
</feature>
<organism evidence="2 3">
    <name type="scientific">Chlamydomonas incerta</name>
    <dbReference type="NCBI Taxonomy" id="51695"/>
    <lineage>
        <taxon>Eukaryota</taxon>
        <taxon>Viridiplantae</taxon>
        <taxon>Chlorophyta</taxon>
        <taxon>core chlorophytes</taxon>
        <taxon>Chlorophyceae</taxon>
        <taxon>CS clade</taxon>
        <taxon>Chlamydomonadales</taxon>
        <taxon>Chlamydomonadaceae</taxon>
        <taxon>Chlamydomonas</taxon>
    </lineage>
</organism>
<feature type="compositionally biased region" description="Gly residues" evidence="1">
    <location>
        <begin position="215"/>
        <end position="226"/>
    </location>
</feature>
<evidence type="ECO:0000313" key="2">
    <source>
        <dbReference type="EMBL" id="KAG2436830.1"/>
    </source>
</evidence>
<feature type="compositionally biased region" description="Basic and acidic residues" evidence="1">
    <location>
        <begin position="510"/>
        <end position="525"/>
    </location>
</feature>
<evidence type="ECO:0000313" key="3">
    <source>
        <dbReference type="Proteomes" id="UP000650467"/>
    </source>
</evidence>
<feature type="compositionally biased region" description="Basic and acidic residues" evidence="1">
    <location>
        <begin position="325"/>
        <end position="335"/>
    </location>
</feature>
<dbReference type="EMBL" id="JAEHOC010000012">
    <property type="protein sequence ID" value="KAG2436830.1"/>
    <property type="molecule type" value="Genomic_DNA"/>
</dbReference>
<feature type="compositionally biased region" description="Gly residues" evidence="1">
    <location>
        <begin position="526"/>
        <end position="537"/>
    </location>
</feature>
<name>A0A835TDI2_CHLIN</name>
<proteinExistence type="predicted"/>
<sequence>MGFKENSSHGLHKRWVERKLELEVGKVQAKLLSKGIAIPEPKLDDVEASTRLAVAHLPKLHVDMYGRNPNGTHKASPERMQRGSGASKPQQSVVERLERLMNPGLMGGLPDELAAAYGLPRSPRGEAPELSPNGAAHGWRRGGGPATAAGAGGLPPGSPNHPRGGVQTSLGSPRLASPRSGSPGATGSLGAHGHTYSNPISAAAASAALARHGKGVGGHGAGGAGPQSGAPSPSGAAVGAAAGATAEAAVDSPGPPSPAPVQLRPDLEGADARIEGAMSEVERVTLPANEMDIRERVIHLARQVNPNFELQPPRNRARLAGGEHGGCRSRRDLSLFRRSSKHLGGAAGATSFREHDGSGAGTSRSQGGPGSRREQPLPPLGGQGSERAKSIGRSRSNGRGGPSAPQSHRSMAASVGGGAAGGAGPGGETLPPLSPASASRQAAAQEHASELPSVSSSPLLPKLGGRSSGGGGGEADLLGSKFPEDTANTLIELWEGALEVQAAEAAARAAAEEAELREADGEEHGGQGAEAGAGPGGSADAREEAAAAGAQPPG</sequence>
<dbReference type="Proteomes" id="UP000650467">
    <property type="component" value="Unassembled WGS sequence"/>
</dbReference>
<comment type="caution">
    <text evidence="2">The sequence shown here is derived from an EMBL/GenBank/DDBJ whole genome shotgun (WGS) entry which is preliminary data.</text>
</comment>